<evidence type="ECO:0000256" key="11">
    <source>
        <dbReference type="ARBA" id="ARBA00022989"/>
    </source>
</evidence>
<keyword evidence="5 17" id="KW-0812">Transmembrane</keyword>
<name>A0AAW1BPI0_CROAD</name>
<dbReference type="GO" id="GO:0007548">
    <property type="term" value="P:sex differentiation"/>
    <property type="evidence" value="ECO:0007669"/>
    <property type="project" value="UniProtKB-KW"/>
</dbReference>
<comment type="catalytic activity">
    <reaction evidence="15">
        <text>5alpha-pregnane-3,20-dione + NADP(+) = progesterone + NADPH + H(+)</text>
        <dbReference type="Rhea" id="RHEA:21952"/>
        <dbReference type="ChEBI" id="CHEBI:15378"/>
        <dbReference type="ChEBI" id="CHEBI:17026"/>
        <dbReference type="ChEBI" id="CHEBI:28952"/>
        <dbReference type="ChEBI" id="CHEBI:57783"/>
        <dbReference type="ChEBI" id="CHEBI:58349"/>
        <dbReference type="EC" id="1.3.1.22"/>
    </reaction>
    <physiologicalReaction direction="right-to-left" evidence="15">
        <dbReference type="Rhea" id="RHEA:21954"/>
    </physiologicalReaction>
</comment>
<evidence type="ECO:0000256" key="5">
    <source>
        <dbReference type="ARBA" id="ARBA00022692"/>
    </source>
</evidence>
<proteinExistence type="inferred from homology"/>
<evidence type="ECO:0000256" key="3">
    <source>
        <dbReference type="ARBA" id="ARBA00007742"/>
    </source>
</evidence>
<evidence type="ECO:0000256" key="4">
    <source>
        <dbReference type="ARBA" id="ARBA00012049"/>
    </source>
</evidence>
<evidence type="ECO:0000256" key="9">
    <source>
        <dbReference type="ARBA" id="ARBA00022857"/>
    </source>
</evidence>
<gene>
    <name evidence="19" type="ORF">NXF25_008492</name>
</gene>
<evidence type="ECO:0000256" key="12">
    <source>
        <dbReference type="ARBA" id="ARBA00023002"/>
    </source>
</evidence>
<evidence type="ECO:0000256" key="14">
    <source>
        <dbReference type="ARBA" id="ARBA00023136"/>
    </source>
</evidence>
<keyword evidence="10" id="KW-0726">Sexual differentiation</keyword>
<dbReference type="EC" id="1.3.1.22" evidence="4"/>
<dbReference type="PANTHER" id="PTHR10556:SF57">
    <property type="entry name" value="3-OXO-5-ALPHA-STEROID 4-DEHYDROGENASE 1"/>
    <property type="match status" value="1"/>
</dbReference>
<keyword evidence="6" id="KW-0221">Differentiation</keyword>
<keyword evidence="14 17" id="KW-0472">Membrane</keyword>
<evidence type="ECO:0000256" key="6">
    <source>
        <dbReference type="ARBA" id="ARBA00022782"/>
    </source>
</evidence>
<dbReference type="GO" id="GO:0006702">
    <property type="term" value="P:androgen biosynthetic process"/>
    <property type="evidence" value="ECO:0007669"/>
    <property type="project" value="UniProtKB-ARBA"/>
</dbReference>
<dbReference type="Gene3D" id="1.20.120.1630">
    <property type="match status" value="1"/>
</dbReference>
<evidence type="ECO:0000256" key="7">
    <source>
        <dbReference type="ARBA" id="ARBA00022824"/>
    </source>
</evidence>
<evidence type="ECO:0000256" key="8">
    <source>
        <dbReference type="ARBA" id="ARBA00022848"/>
    </source>
</evidence>
<keyword evidence="8" id="KW-0492">Microsome</keyword>
<dbReference type="AlphaFoldDB" id="A0AAW1BPI0"/>
<feature type="domain" description="3-oxo-5-alpha-steroid 4-dehydrogenase C-terminal" evidence="18">
    <location>
        <begin position="213"/>
        <end position="361"/>
    </location>
</feature>
<dbReference type="GO" id="GO:0047751">
    <property type="term" value="F:3-oxo-5-alpha-steroid 4-dehydrogenase (NADP+) activity"/>
    <property type="evidence" value="ECO:0007669"/>
    <property type="project" value="UniProtKB-EC"/>
</dbReference>
<keyword evidence="7" id="KW-0256">Endoplasmic reticulum</keyword>
<evidence type="ECO:0000256" key="17">
    <source>
        <dbReference type="SAM" id="Phobius"/>
    </source>
</evidence>
<evidence type="ECO:0000256" key="15">
    <source>
        <dbReference type="ARBA" id="ARBA00048292"/>
    </source>
</evidence>
<organism evidence="19 20">
    <name type="scientific">Crotalus adamanteus</name>
    <name type="common">Eastern diamondback rattlesnake</name>
    <dbReference type="NCBI Taxonomy" id="8729"/>
    <lineage>
        <taxon>Eukaryota</taxon>
        <taxon>Metazoa</taxon>
        <taxon>Chordata</taxon>
        <taxon>Craniata</taxon>
        <taxon>Vertebrata</taxon>
        <taxon>Euteleostomi</taxon>
        <taxon>Lepidosauria</taxon>
        <taxon>Squamata</taxon>
        <taxon>Bifurcata</taxon>
        <taxon>Unidentata</taxon>
        <taxon>Episquamata</taxon>
        <taxon>Toxicofera</taxon>
        <taxon>Serpentes</taxon>
        <taxon>Colubroidea</taxon>
        <taxon>Viperidae</taxon>
        <taxon>Crotalinae</taxon>
        <taxon>Crotalus</taxon>
    </lineage>
</organism>
<dbReference type="InterPro" id="IPR001104">
    <property type="entry name" value="3-oxo-5_a-steroid_4-DH_C"/>
</dbReference>
<evidence type="ECO:0000256" key="16">
    <source>
        <dbReference type="ARBA" id="ARBA00049397"/>
    </source>
</evidence>
<feature type="transmembrane region" description="Helical" evidence="17">
    <location>
        <begin position="252"/>
        <end position="270"/>
    </location>
</feature>
<protein>
    <recommendedName>
        <fullName evidence="4">3-oxo-5alpha-steroid 4-dehydrogenase (NADP(+))</fullName>
        <ecNumber evidence="4">1.3.1.22</ecNumber>
    </recommendedName>
</protein>
<dbReference type="Proteomes" id="UP001474421">
    <property type="component" value="Unassembled WGS sequence"/>
</dbReference>
<dbReference type="EMBL" id="JAOTOJ010000003">
    <property type="protein sequence ID" value="KAK9403665.1"/>
    <property type="molecule type" value="Genomic_DNA"/>
</dbReference>
<evidence type="ECO:0000259" key="18">
    <source>
        <dbReference type="Pfam" id="PF02544"/>
    </source>
</evidence>
<dbReference type="GO" id="GO:0030154">
    <property type="term" value="P:cell differentiation"/>
    <property type="evidence" value="ECO:0007669"/>
    <property type="project" value="UniProtKB-KW"/>
</dbReference>
<evidence type="ECO:0000256" key="2">
    <source>
        <dbReference type="ARBA" id="ARBA00004477"/>
    </source>
</evidence>
<dbReference type="InterPro" id="IPR039357">
    <property type="entry name" value="SRD5A/TECR"/>
</dbReference>
<keyword evidence="13" id="KW-0443">Lipid metabolism</keyword>
<dbReference type="PANTHER" id="PTHR10556">
    <property type="entry name" value="3-OXO-5-ALPHA-STEROID 4-DEHYDROGENASE"/>
    <property type="match status" value="1"/>
</dbReference>
<accession>A0AAW1BPI0</accession>
<comment type="catalytic activity">
    <reaction evidence="16">
        <text>17beta-hydroxy-5alpha-androstan-3-one + NADP(+) = testosterone + NADPH + H(+)</text>
        <dbReference type="Rhea" id="RHEA:50820"/>
        <dbReference type="ChEBI" id="CHEBI:15378"/>
        <dbReference type="ChEBI" id="CHEBI:16330"/>
        <dbReference type="ChEBI" id="CHEBI:17347"/>
        <dbReference type="ChEBI" id="CHEBI:57783"/>
        <dbReference type="ChEBI" id="CHEBI:58349"/>
        <dbReference type="EC" id="1.3.1.22"/>
    </reaction>
    <physiologicalReaction direction="right-to-left" evidence="16">
        <dbReference type="Rhea" id="RHEA:50822"/>
    </physiologicalReaction>
</comment>
<keyword evidence="9" id="KW-0521">NADP</keyword>
<reference evidence="19 20" key="1">
    <citation type="journal article" date="2024" name="Proc. Natl. Acad. Sci. U.S.A.">
        <title>The genetic regulatory architecture and epigenomic basis for age-related changes in rattlesnake venom.</title>
        <authorList>
            <person name="Hogan M.P."/>
            <person name="Holding M.L."/>
            <person name="Nystrom G.S."/>
            <person name="Colston T.J."/>
            <person name="Bartlett D.A."/>
            <person name="Mason A.J."/>
            <person name="Ellsworth S.A."/>
            <person name="Rautsaw R.M."/>
            <person name="Lawrence K.C."/>
            <person name="Strickland J.L."/>
            <person name="He B."/>
            <person name="Fraser P."/>
            <person name="Margres M.J."/>
            <person name="Gilbert D.M."/>
            <person name="Gibbs H.L."/>
            <person name="Parkinson C.L."/>
            <person name="Rokyta D.R."/>
        </authorList>
    </citation>
    <scope>NUCLEOTIDE SEQUENCE [LARGE SCALE GENOMIC DNA]</scope>
    <source>
        <strain evidence="19">DRR0105</strain>
    </source>
</reference>
<keyword evidence="12" id="KW-0560">Oxidoreductase</keyword>
<dbReference type="Pfam" id="PF02544">
    <property type="entry name" value="Steroid_dh"/>
    <property type="match status" value="1"/>
</dbReference>
<evidence type="ECO:0000313" key="20">
    <source>
        <dbReference type="Proteomes" id="UP001474421"/>
    </source>
</evidence>
<keyword evidence="11 17" id="KW-1133">Transmembrane helix</keyword>
<comment type="similarity">
    <text evidence="3">Belongs to the steroid 5-alpha reductase family.</text>
</comment>
<keyword evidence="20" id="KW-1185">Reference proteome</keyword>
<comment type="subcellular location">
    <subcellularLocation>
        <location evidence="2">Endoplasmic reticulum membrane</location>
        <topology evidence="2">Multi-pass membrane protein</topology>
    </subcellularLocation>
    <subcellularLocation>
        <location evidence="1">Microsome membrane</location>
        <topology evidence="1">Multi-pass membrane protein</topology>
    </subcellularLocation>
</comment>
<dbReference type="PROSITE" id="PS50244">
    <property type="entry name" value="S5A_REDUCTASE"/>
    <property type="match status" value="1"/>
</dbReference>
<feature type="transmembrane region" description="Helical" evidence="17">
    <location>
        <begin position="214"/>
        <end position="231"/>
    </location>
</feature>
<dbReference type="FunFam" id="1.20.120.1630:FF:000002">
    <property type="entry name" value="Steroid 5 alpha-reductase 1"/>
    <property type="match status" value="1"/>
</dbReference>
<evidence type="ECO:0000256" key="1">
    <source>
        <dbReference type="ARBA" id="ARBA00004154"/>
    </source>
</evidence>
<evidence type="ECO:0000256" key="10">
    <source>
        <dbReference type="ARBA" id="ARBA00022928"/>
    </source>
</evidence>
<dbReference type="GO" id="GO:0005789">
    <property type="term" value="C:endoplasmic reticulum membrane"/>
    <property type="evidence" value="ECO:0007669"/>
    <property type="project" value="UniProtKB-SubCell"/>
</dbReference>
<evidence type="ECO:0000256" key="13">
    <source>
        <dbReference type="ARBA" id="ARBA00023098"/>
    </source>
</evidence>
<sequence length="361" mass="40965">MLLQLQRYDLKRVQDFPTSRRFYDANTPLHPANGLRSLCHARPITSPPWKERWRHATLDSRAAGVPNKKLGGISAFSTRFLLGAMEAAAVFASSSLCSGAFWQRISGPQEERLLKLMSCALVGFVSLAVLFRLHRRGAPYGRYASASYGYPVPANQAWMVQEAPSFLFPVMLALCSDGARLSFWPNRFLLGLFLIHYFYRSFIFSVLIREGKSVPFFIFMSAFIFCSYNGYLQGRSLTNYAEYSSNWLTEPCFILGIAAWLGGFVINVHSDNILRNLRKPGETGYKIPRGGMFEYVSGANYFGEIVEWCGFALACNTLESTAFAISTLLILGSRAYIHHQWYLNKFEDYPRSRKILIPFVF</sequence>
<evidence type="ECO:0000313" key="19">
    <source>
        <dbReference type="EMBL" id="KAK9403665.1"/>
    </source>
</evidence>
<comment type="caution">
    <text evidence="19">The sequence shown here is derived from an EMBL/GenBank/DDBJ whole genome shotgun (WGS) entry which is preliminary data.</text>
</comment>
<feature type="transmembrane region" description="Helical" evidence="17">
    <location>
        <begin position="188"/>
        <end position="208"/>
    </location>
</feature>